<evidence type="ECO:0000313" key="2">
    <source>
        <dbReference type="Proteomes" id="UP000034753"/>
    </source>
</evidence>
<dbReference type="Proteomes" id="UP000034753">
    <property type="component" value="Unassembled WGS sequence"/>
</dbReference>
<proteinExistence type="predicted"/>
<dbReference type="AlphaFoldDB" id="A0A0G0WI53"/>
<gene>
    <name evidence="1" type="ORF">UU67_C0049G0009</name>
</gene>
<accession>A0A0G0WI53</accession>
<name>A0A0G0WI53_9BACT</name>
<organism evidence="1 2">
    <name type="scientific">Candidatus Daviesbacteria bacterium GW2011_GWB1_41_5</name>
    <dbReference type="NCBI Taxonomy" id="1618429"/>
    <lineage>
        <taxon>Bacteria</taxon>
        <taxon>Candidatus Daviesiibacteriota</taxon>
    </lineage>
</organism>
<evidence type="ECO:0000313" key="1">
    <source>
        <dbReference type="EMBL" id="KKS12565.1"/>
    </source>
</evidence>
<dbReference type="EMBL" id="LCBN01000049">
    <property type="protein sequence ID" value="KKS12565.1"/>
    <property type="molecule type" value="Genomic_DNA"/>
</dbReference>
<comment type="caution">
    <text evidence="1">The sequence shown here is derived from an EMBL/GenBank/DDBJ whole genome shotgun (WGS) entry which is preliminary data.</text>
</comment>
<protein>
    <submittedName>
        <fullName evidence="1">Uncharacterized protein</fullName>
    </submittedName>
</protein>
<reference evidence="1 2" key="1">
    <citation type="journal article" date="2015" name="Nature">
        <title>rRNA introns, odd ribosomes, and small enigmatic genomes across a large radiation of phyla.</title>
        <authorList>
            <person name="Brown C.T."/>
            <person name="Hug L.A."/>
            <person name="Thomas B.C."/>
            <person name="Sharon I."/>
            <person name="Castelle C.J."/>
            <person name="Singh A."/>
            <person name="Wilkins M.J."/>
            <person name="Williams K.H."/>
            <person name="Banfield J.F."/>
        </authorList>
    </citation>
    <scope>NUCLEOTIDE SEQUENCE [LARGE SCALE GENOMIC DNA]</scope>
</reference>
<sequence>MFGFGNKGDAIIYAIKQYYDGARNRFPNKRESFYLVLAWIKYALKHHASQYSGDDFVSLLVPALGDTMIFSHLIYPDSRDALAYYMVQKENPNLAKKYEDKFKQLIGGTLQEDKTEFDQRVNSELRYLSTQTEINETLTIEDF</sequence>